<dbReference type="InterPro" id="IPR017438">
    <property type="entry name" value="ATP-NAD_kinase_N"/>
</dbReference>
<gene>
    <name evidence="6" type="primary">nadK</name>
    <name evidence="7" type="ORF">GCM10023147_23170</name>
</gene>
<dbReference type="EMBL" id="BAABFR010000030">
    <property type="protein sequence ID" value="GAA4392917.1"/>
    <property type="molecule type" value="Genomic_DNA"/>
</dbReference>
<feature type="binding site" evidence="6">
    <location>
        <position position="67"/>
    </location>
    <ligand>
        <name>NAD(+)</name>
        <dbReference type="ChEBI" id="CHEBI:57540"/>
    </ligand>
</feature>
<organism evidence="7 8">
    <name type="scientific">Tsukamurella soli</name>
    <dbReference type="NCBI Taxonomy" id="644556"/>
    <lineage>
        <taxon>Bacteria</taxon>
        <taxon>Bacillati</taxon>
        <taxon>Actinomycetota</taxon>
        <taxon>Actinomycetes</taxon>
        <taxon>Mycobacteriales</taxon>
        <taxon>Tsukamurellaceae</taxon>
        <taxon>Tsukamurella</taxon>
    </lineage>
</organism>
<evidence type="ECO:0000256" key="1">
    <source>
        <dbReference type="ARBA" id="ARBA00022679"/>
    </source>
</evidence>
<dbReference type="PANTHER" id="PTHR20275:SF0">
    <property type="entry name" value="NAD KINASE"/>
    <property type="match status" value="1"/>
</dbReference>
<accession>A0ABP8JLX6</accession>
<dbReference type="InterPro" id="IPR002504">
    <property type="entry name" value="NADK"/>
</dbReference>
<comment type="catalytic activity">
    <reaction evidence="5 6">
        <text>NAD(+) + ATP = ADP + NADP(+) + H(+)</text>
        <dbReference type="Rhea" id="RHEA:18629"/>
        <dbReference type="ChEBI" id="CHEBI:15378"/>
        <dbReference type="ChEBI" id="CHEBI:30616"/>
        <dbReference type="ChEBI" id="CHEBI:57540"/>
        <dbReference type="ChEBI" id="CHEBI:58349"/>
        <dbReference type="ChEBI" id="CHEBI:456216"/>
        <dbReference type="EC" id="2.7.1.23"/>
    </reaction>
</comment>
<feature type="active site" description="Proton acceptor" evidence="6">
    <location>
        <position position="62"/>
    </location>
</feature>
<comment type="function">
    <text evidence="6">Involved in the regulation of the intracellular balance of NAD and NADP, and is a key enzyme in the biosynthesis of NADP. Catalyzes specifically the phosphorylation on 2'-hydroxyl of the adenosine moiety of NAD to yield NADP.</text>
</comment>
<dbReference type="CDD" id="cd01653">
    <property type="entry name" value="GATase1"/>
    <property type="match status" value="1"/>
</dbReference>
<comment type="caution">
    <text evidence="6">Lacks conserved residue(s) required for the propagation of feature annotation.</text>
</comment>
<dbReference type="NCBIfam" id="NF002892">
    <property type="entry name" value="PRK03372.1"/>
    <property type="match status" value="1"/>
</dbReference>
<evidence type="ECO:0000256" key="5">
    <source>
        <dbReference type="ARBA" id="ARBA00047925"/>
    </source>
</evidence>
<keyword evidence="1 6" id="KW-0808">Transferase</keyword>
<proteinExistence type="inferred from homology"/>
<keyword evidence="2 6" id="KW-0418">Kinase</keyword>
<dbReference type="Pfam" id="PF20143">
    <property type="entry name" value="NAD_kinase_C"/>
    <property type="match status" value="1"/>
</dbReference>
<evidence type="ECO:0000256" key="4">
    <source>
        <dbReference type="ARBA" id="ARBA00023027"/>
    </source>
</evidence>
<feature type="binding site" evidence="6">
    <location>
        <begin position="136"/>
        <end position="137"/>
    </location>
    <ligand>
        <name>NAD(+)</name>
        <dbReference type="ChEBI" id="CHEBI:57540"/>
    </ligand>
</feature>
<keyword evidence="4 6" id="KW-0520">NAD</keyword>
<dbReference type="Gene3D" id="2.60.200.30">
    <property type="entry name" value="Probable inorganic polyphosphate/atp-NAD kinase, domain 2"/>
    <property type="match status" value="1"/>
</dbReference>
<keyword evidence="6" id="KW-0547">Nucleotide-binding</keyword>
<keyword evidence="6" id="KW-0067">ATP-binding</keyword>
<keyword evidence="6" id="KW-0963">Cytoplasm</keyword>
<comment type="subcellular location">
    <subcellularLocation>
        <location evidence="6">Cytoplasm</location>
    </subcellularLocation>
</comment>
<comment type="caution">
    <text evidence="7">The sequence shown here is derived from an EMBL/GenBank/DDBJ whole genome shotgun (WGS) entry which is preliminary data.</text>
</comment>
<sequence length="288" mass="31188">MDRVFLVVVHTRRTDVHVTLQRIVERCSAAGVRVRILEDVTTVVDADEIGVGCEAVIVLGGDGGLLRAAEIARANDIPIIGINLGHVGFLAEAERESAGETIDHLIARQYTVQARMTLDVTILDCGVPVAAGWALNEVSIENRTRQGLLELVTEVDDRPVSRFACDGVLVSTPTGSTAYAFSAGGPVMWPDLEAILVVPSNAHALFARPMVTSPESRIAVEVESRSHAAIAFCDGRRVLDVPVGGRIEIVRGRLPVRFIRLDAAPFTDRLVQKFELPVTGWRGRGDRD</sequence>
<feature type="binding site" evidence="6">
    <location>
        <begin position="177"/>
        <end position="182"/>
    </location>
    <ligand>
        <name>NAD(+)</name>
        <dbReference type="ChEBI" id="CHEBI:57540"/>
    </ligand>
</feature>
<dbReference type="SUPFAM" id="SSF111331">
    <property type="entry name" value="NAD kinase/diacylglycerol kinase-like"/>
    <property type="match status" value="1"/>
</dbReference>
<evidence type="ECO:0000256" key="3">
    <source>
        <dbReference type="ARBA" id="ARBA00022857"/>
    </source>
</evidence>
<dbReference type="EC" id="2.7.1.23" evidence="6"/>
<dbReference type="Gene3D" id="3.40.50.10330">
    <property type="entry name" value="Probable inorganic polyphosphate/atp-NAD kinase, domain 1"/>
    <property type="match status" value="1"/>
</dbReference>
<dbReference type="InterPro" id="IPR017437">
    <property type="entry name" value="ATP-NAD_kinase_PpnK-typ_C"/>
</dbReference>
<feature type="binding site" evidence="6">
    <location>
        <begin position="62"/>
        <end position="63"/>
    </location>
    <ligand>
        <name>NAD(+)</name>
        <dbReference type="ChEBI" id="CHEBI:57540"/>
    </ligand>
</feature>
<dbReference type="HAMAP" id="MF_00361">
    <property type="entry name" value="NAD_kinase"/>
    <property type="match status" value="1"/>
</dbReference>
<dbReference type="Pfam" id="PF01513">
    <property type="entry name" value="NAD_kinase"/>
    <property type="match status" value="1"/>
</dbReference>
<reference evidence="8" key="1">
    <citation type="journal article" date="2019" name="Int. J. Syst. Evol. Microbiol.">
        <title>The Global Catalogue of Microorganisms (GCM) 10K type strain sequencing project: providing services to taxonomists for standard genome sequencing and annotation.</title>
        <authorList>
            <consortium name="The Broad Institute Genomics Platform"/>
            <consortium name="The Broad Institute Genome Sequencing Center for Infectious Disease"/>
            <person name="Wu L."/>
            <person name="Ma J."/>
        </authorList>
    </citation>
    <scope>NUCLEOTIDE SEQUENCE [LARGE SCALE GENOMIC DNA]</scope>
    <source>
        <strain evidence="8">JCM 17688</strain>
    </source>
</reference>
<evidence type="ECO:0000256" key="2">
    <source>
        <dbReference type="ARBA" id="ARBA00022777"/>
    </source>
</evidence>
<comment type="cofactor">
    <cofactor evidence="6">
        <name>a divalent metal cation</name>
        <dbReference type="ChEBI" id="CHEBI:60240"/>
    </cofactor>
</comment>
<feature type="binding site" evidence="6">
    <location>
        <position position="166"/>
    </location>
    <ligand>
        <name>NAD(+)</name>
        <dbReference type="ChEBI" id="CHEBI:57540"/>
    </ligand>
</feature>
<keyword evidence="3 6" id="KW-0521">NADP</keyword>
<name>A0ABP8JLX6_9ACTN</name>
<protein>
    <recommendedName>
        <fullName evidence="6">NAD kinase</fullName>
        <ecNumber evidence="6">2.7.1.23</ecNumber>
    </recommendedName>
    <alternativeName>
        <fullName evidence="6">ATP-dependent NAD kinase</fullName>
    </alternativeName>
</protein>
<dbReference type="RefSeq" id="WP_385920543.1">
    <property type="nucleotide sequence ID" value="NZ_BAABFR010000030.1"/>
</dbReference>
<dbReference type="Proteomes" id="UP001500635">
    <property type="component" value="Unassembled WGS sequence"/>
</dbReference>
<evidence type="ECO:0000313" key="8">
    <source>
        <dbReference type="Proteomes" id="UP001500635"/>
    </source>
</evidence>
<dbReference type="InterPro" id="IPR016064">
    <property type="entry name" value="NAD/diacylglycerol_kinase_sf"/>
</dbReference>
<comment type="similarity">
    <text evidence="6">Belongs to the NAD kinase family.</text>
</comment>
<dbReference type="GO" id="GO:0016301">
    <property type="term" value="F:kinase activity"/>
    <property type="evidence" value="ECO:0007669"/>
    <property type="project" value="UniProtKB-KW"/>
</dbReference>
<keyword evidence="8" id="KW-1185">Reference proteome</keyword>
<dbReference type="PANTHER" id="PTHR20275">
    <property type="entry name" value="NAD KINASE"/>
    <property type="match status" value="1"/>
</dbReference>
<evidence type="ECO:0000313" key="7">
    <source>
        <dbReference type="EMBL" id="GAA4392917.1"/>
    </source>
</evidence>
<evidence type="ECO:0000256" key="6">
    <source>
        <dbReference type="HAMAP-Rule" id="MF_00361"/>
    </source>
</evidence>